<protein>
    <submittedName>
        <fullName evidence="1">Uncharacterized protein</fullName>
    </submittedName>
</protein>
<organism evidence="1">
    <name type="scientific">Rhizophora mucronata</name>
    <name type="common">Asiatic mangrove</name>
    <dbReference type="NCBI Taxonomy" id="61149"/>
    <lineage>
        <taxon>Eukaryota</taxon>
        <taxon>Viridiplantae</taxon>
        <taxon>Streptophyta</taxon>
        <taxon>Embryophyta</taxon>
        <taxon>Tracheophyta</taxon>
        <taxon>Spermatophyta</taxon>
        <taxon>Magnoliopsida</taxon>
        <taxon>eudicotyledons</taxon>
        <taxon>Gunneridae</taxon>
        <taxon>Pentapetalae</taxon>
        <taxon>rosids</taxon>
        <taxon>fabids</taxon>
        <taxon>Malpighiales</taxon>
        <taxon>Rhizophoraceae</taxon>
        <taxon>Rhizophora</taxon>
    </lineage>
</organism>
<proteinExistence type="predicted"/>
<sequence length="40" mass="4715">MSLQQNKRALNEACQLFYPRAGDSNIMKHKMQKTQYCVHC</sequence>
<name>A0A2P2QCJ6_RHIMU</name>
<reference evidence="1" key="1">
    <citation type="submission" date="2018-02" db="EMBL/GenBank/DDBJ databases">
        <title>Rhizophora mucronata_Transcriptome.</title>
        <authorList>
            <person name="Meera S.P."/>
            <person name="Sreeshan A."/>
            <person name="Augustine A."/>
        </authorList>
    </citation>
    <scope>NUCLEOTIDE SEQUENCE</scope>
    <source>
        <tissue evidence="1">Leaf</tissue>
    </source>
</reference>
<dbReference type="EMBL" id="GGEC01084211">
    <property type="protein sequence ID" value="MBX64695.1"/>
    <property type="molecule type" value="Transcribed_RNA"/>
</dbReference>
<accession>A0A2P2QCJ6</accession>
<evidence type="ECO:0000313" key="1">
    <source>
        <dbReference type="EMBL" id="MBX64695.1"/>
    </source>
</evidence>
<dbReference type="AlphaFoldDB" id="A0A2P2QCJ6"/>